<dbReference type="GO" id="GO:0016301">
    <property type="term" value="F:kinase activity"/>
    <property type="evidence" value="ECO:0007669"/>
    <property type="project" value="UniProtKB-KW"/>
</dbReference>
<keyword evidence="2 4" id="KW-0808">Transferase</keyword>
<dbReference type="InterPro" id="IPR018484">
    <property type="entry name" value="FGGY_N"/>
</dbReference>
<evidence type="ECO:0000256" key="3">
    <source>
        <dbReference type="ARBA" id="ARBA00022777"/>
    </source>
</evidence>
<dbReference type="AlphaFoldDB" id="A0A1I3RZH6"/>
<dbReference type="Proteomes" id="UP000183557">
    <property type="component" value="Unassembled WGS sequence"/>
</dbReference>
<keyword evidence="3 4" id="KW-0418">Kinase</keyword>
<keyword evidence="8" id="KW-1185">Reference proteome</keyword>
<dbReference type="GO" id="GO:0016773">
    <property type="term" value="F:phosphotransferase activity, alcohol group as acceptor"/>
    <property type="evidence" value="ECO:0007669"/>
    <property type="project" value="InterPro"/>
</dbReference>
<evidence type="ECO:0000256" key="4">
    <source>
        <dbReference type="RuleBase" id="RU003733"/>
    </source>
</evidence>
<evidence type="ECO:0000313" key="8">
    <source>
        <dbReference type="Proteomes" id="UP000183557"/>
    </source>
</evidence>
<dbReference type="Gene3D" id="3.30.420.40">
    <property type="match status" value="2"/>
</dbReference>
<evidence type="ECO:0000313" key="7">
    <source>
        <dbReference type="EMBL" id="SFJ51450.1"/>
    </source>
</evidence>
<dbReference type="CDD" id="cd07773">
    <property type="entry name" value="ASKHA_NBD_FGGY_FK"/>
    <property type="match status" value="1"/>
</dbReference>
<name>A0A1I3RZH6_HALDA</name>
<dbReference type="InterPro" id="IPR018483">
    <property type="entry name" value="Carb_kinase_FGGY_CS"/>
</dbReference>
<sequence>MSLLGIDIGTTHIKTGIFHFDGSLVHLSIHPTKSHIDEKGNTYYDPEELWQTVMDAIEKVAKEMEEDIVSIGVTSMAESGLLVNRHTGECVSDMIPWFDRRTEEVSDWIGREIDSFEQFKKTGLHNSYKHGLAKILWLKQNGAEIHPDLVWLSASDYIVYKLTGEIGTDYTLAARTYAFGIDDKEWNEQLIKHFQLPVSIFPKAEPSGTTTGYTEGLSGLLEDGIPVAVSGHDHVCTMLAAGVVESETTLNSMGTAETLLGSTKERKLGKSDFESGFSFGCHVLPSYFFWLGSIQSSGGSVEWLRKQYSSDELLSYKAMNDLLKDAPREPTGILYYPYLAGSGAPKPDPRVRAAFIGLKDSHQKGDIYKALLEGTVYELRSMIEAAEDMGLGNIKKLVSVGGGTKNQEWMDIKANVTNREFFIPQTAEVTLLGAALVAGLGAGIYSSPDEIIRVVGKAEHRQVSPDKHLHQRYSEIFTEGYLPLQGPLRDYYASQS</sequence>
<proteinExistence type="inferred from homology"/>
<dbReference type="InterPro" id="IPR000577">
    <property type="entry name" value="Carb_kinase_FGGY"/>
</dbReference>
<dbReference type="EMBL" id="FOSB01000002">
    <property type="protein sequence ID" value="SFJ51450.1"/>
    <property type="molecule type" value="Genomic_DNA"/>
</dbReference>
<dbReference type="InterPro" id="IPR018485">
    <property type="entry name" value="FGGY_C"/>
</dbReference>
<accession>A0A1I3RZH6</accession>
<evidence type="ECO:0000259" key="5">
    <source>
        <dbReference type="Pfam" id="PF00370"/>
    </source>
</evidence>
<dbReference type="GO" id="GO:0005975">
    <property type="term" value="P:carbohydrate metabolic process"/>
    <property type="evidence" value="ECO:0007669"/>
    <property type="project" value="InterPro"/>
</dbReference>
<dbReference type="InterPro" id="IPR043129">
    <property type="entry name" value="ATPase_NBD"/>
</dbReference>
<organism evidence="7 8">
    <name type="scientific">Halobacillus dabanensis</name>
    <dbReference type="NCBI Taxonomy" id="240302"/>
    <lineage>
        <taxon>Bacteria</taxon>
        <taxon>Bacillati</taxon>
        <taxon>Bacillota</taxon>
        <taxon>Bacilli</taxon>
        <taxon>Bacillales</taxon>
        <taxon>Bacillaceae</taxon>
        <taxon>Halobacillus</taxon>
    </lineage>
</organism>
<dbReference type="Pfam" id="PF02782">
    <property type="entry name" value="FGGY_C"/>
    <property type="match status" value="1"/>
</dbReference>
<feature type="domain" description="Carbohydrate kinase FGGY N-terminal" evidence="5">
    <location>
        <begin position="3"/>
        <end position="239"/>
    </location>
</feature>
<dbReference type="PIRSF" id="PIRSF000538">
    <property type="entry name" value="GlpK"/>
    <property type="match status" value="1"/>
</dbReference>
<dbReference type="InterPro" id="IPR050406">
    <property type="entry name" value="FGGY_Carb_Kinase"/>
</dbReference>
<feature type="domain" description="Carbohydrate kinase FGGY C-terminal" evidence="6">
    <location>
        <begin position="251"/>
        <end position="440"/>
    </location>
</feature>
<evidence type="ECO:0000256" key="2">
    <source>
        <dbReference type="ARBA" id="ARBA00022679"/>
    </source>
</evidence>
<dbReference type="Pfam" id="PF00370">
    <property type="entry name" value="FGGY_N"/>
    <property type="match status" value="1"/>
</dbReference>
<protein>
    <submittedName>
        <fullName evidence="7">Xylulokinase</fullName>
    </submittedName>
</protein>
<dbReference type="PANTHER" id="PTHR43095">
    <property type="entry name" value="SUGAR KINASE"/>
    <property type="match status" value="1"/>
</dbReference>
<dbReference type="PANTHER" id="PTHR43095:SF5">
    <property type="entry name" value="XYLULOSE KINASE"/>
    <property type="match status" value="1"/>
</dbReference>
<dbReference type="OrthoDB" id="9805576at2"/>
<evidence type="ECO:0000256" key="1">
    <source>
        <dbReference type="ARBA" id="ARBA00009156"/>
    </source>
</evidence>
<gene>
    <name evidence="7" type="ORF">SAMN04487936_102469</name>
</gene>
<comment type="similarity">
    <text evidence="1 4">Belongs to the FGGY kinase family.</text>
</comment>
<evidence type="ECO:0000259" key="6">
    <source>
        <dbReference type="Pfam" id="PF02782"/>
    </source>
</evidence>
<reference evidence="8" key="1">
    <citation type="submission" date="2016-10" db="EMBL/GenBank/DDBJ databases">
        <authorList>
            <person name="Varghese N."/>
            <person name="Submissions S."/>
        </authorList>
    </citation>
    <scope>NUCLEOTIDE SEQUENCE [LARGE SCALE GENOMIC DNA]</scope>
    <source>
        <strain evidence="8">CGMCC 1.3704</strain>
    </source>
</reference>
<dbReference type="RefSeq" id="WP_075035532.1">
    <property type="nucleotide sequence ID" value="NZ_FOSB01000002.1"/>
</dbReference>
<dbReference type="PROSITE" id="PS00445">
    <property type="entry name" value="FGGY_KINASES_2"/>
    <property type="match status" value="1"/>
</dbReference>
<dbReference type="SUPFAM" id="SSF53067">
    <property type="entry name" value="Actin-like ATPase domain"/>
    <property type="match status" value="2"/>
</dbReference>